<dbReference type="OrthoDB" id="3681952at2759"/>
<evidence type="ECO:0000256" key="3">
    <source>
        <dbReference type="SAM" id="SignalP"/>
    </source>
</evidence>
<reference evidence="4" key="1">
    <citation type="journal article" date="2020" name="Stud. Mycol.">
        <title>101 Dothideomycetes genomes: a test case for predicting lifestyles and emergence of pathogens.</title>
        <authorList>
            <person name="Haridas S."/>
            <person name="Albert R."/>
            <person name="Binder M."/>
            <person name="Bloem J."/>
            <person name="Labutti K."/>
            <person name="Salamov A."/>
            <person name="Andreopoulos B."/>
            <person name="Baker S."/>
            <person name="Barry K."/>
            <person name="Bills G."/>
            <person name="Bluhm B."/>
            <person name="Cannon C."/>
            <person name="Castanera R."/>
            <person name="Culley D."/>
            <person name="Daum C."/>
            <person name="Ezra D."/>
            <person name="Gonzalez J."/>
            <person name="Henrissat B."/>
            <person name="Kuo A."/>
            <person name="Liang C."/>
            <person name="Lipzen A."/>
            <person name="Lutzoni F."/>
            <person name="Magnuson J."/>
            <person name="Mondo S."/>
            <person name="Nolan M."/>
            <person name="Ohm R."/>
            <person name="Pangilinan J."/>
            <person name="Park H.-J."/>
            <person name="Ramirez L."/>
            <person name="Alfaro M."/>
            <person name="Sun H."/>
            <person name="Tritt A."/>
            <person name="Yoshinaga Y."/>
            <person name="Zwiers L.-H."/>
            <person name="Turgeon B."/>
            <person name="Goodwin S."/>
            <person name="Spatafora J."/>
            <person name="Crous P."/>
            <person name="Grigoriev I."/>
        </authorList>
    </citation>
    <scope>NUCLEOTIDE SEQUENCE</scope>
    <source>
        <strain evidence="4">CBS 122368</strain>
    </source>
</reference>
<organism evidence="4 5">
    <name type="scientific">Trematosphaeria pertusa</name>
    <dbReference type="NCBI Taxonomy" id="390896"/>
    <lineage>
        <taxon>Eukaryota</taxon>
        <taxon>Fungi</taxon>
        <taxon>Dikarya</taxon>
        <taxon>Ascomycota</taxon>
        <taxon>Pezizomycotina</taxon>
        <taxon>Dothideomycetes</taxon>
        <taxon>Pleosporomycetidae</taxon>
        <taxon>Pleosporales</taxon>
        <taxon>Massarineae</taxon>
        <taxon>Trematosphaeriaceae</taxon>
        <taxon>Trematosphaeria</taxon>
    </lineage>
</organism>
<keyword evidence="2" id="KW-1133">Transmembrane helix</keyword>
<feature type="chain" id="PRO_5025337847" description="Mid2 domain-containing protein" evidence="3">
    <location>
        <begin position="19"/>
        <end position="282"/>
    </location>
</feature>
<feature type="transmembrane region" description="Helical" evidence="2">
    <location>
        <begin position="217"/>
        <end position="240"/>
    </location>
</feature>
<keyword evidence="5" id="KW-1185">Reference proteome</keyword>
<protein>
    <recommendedName>
        <fullName evidence="6">Mid2 domain-containing protein</fullName>
    </recommendedName>
</protein>
<evidence type="ECO:0000256" key="1">
    <source>
        <dbReference type="SAM" id="MobiDB-lite"/>
    </source>
</evidence>
<feature type="region of interest" description="Disordered" evidence="1">
    <location>
        <begin position="247"/>
        <end position="282"/>
    </location>
</feature>
<name>A0A6A6HZ77_9PLEO</name>
<evidence type="ECO:0000256" key="2">
    <source>
        <dbReference type="SAM" id="Phobius"/>
    </source>
</evidence>
<feature type="signal peptide" evidence="3">
    <location>
        <begin position="1"/>
        <end position="18"/>
    </location>
</feature>
<accession>A0A6A6HZ77</accession>
<keyword evidence="3" id="KW-0732">Signal</keyword>
<keyword evidence="2" id="KW-0812">Transmembrane</keyword>
<sequence length="282" mass="29568">MQRLLFMLSLSIASATFASLCGAHGVSGPDNAKRQVASTISYDPYSTWAYTAGEPSDGTVIWAPLTYYASDYSLMTSSKYYTICPDSTYLSSISSYMFTCSKLWTACTSGYLVAESTSSFCLSAGYTCFTSLLFPSYGASEAVTKLGCATHPDETVSTIFSIYQERPPPTILAADLTSTASTSTPSASPASSLATSTATSTSSASAHSSSKPNRTGIIAGSVVAGVAVLVMGSLGVLYVLRRTRRNNASAPPGMGPNQAEKMENPDTLPEWSPTTPQPIPVS</sequence>
<evidence type="ECO:0000313" key="4">
    <source>
        <dbReference type="EMBL" id="KAF2243371.1"/>
    </source>
</evidence>
<dbReference type="EMBL" id="ML987205">
    <property type="protein sequence ID" value="KAF2243371.1"/>
    <property type="molecule type" value="Genomic_DNA"/>
</dbReference>
<dbReference type="CDD" id="cd12087">
    <property type="entry name" value="TM_EGFR-like"/>
    <property type="match status" value="1"/>
</dbReference>
<keyword evidence="2" id="KW-0472">Membrane</keyword>
<evidence type="ECO:0008006" key="6">
    <source>
        <dbReference type="Google" id="ProtNLM"/>
    </source>
</evidence>
<proteinExistence type="predicted"/>
<dbReference type="AlphaFoldDB" id="A0A6A6HZ77"/>
<dbReference type="Proteomes" id="UP000800094">
    <property type="component" value="Unassembled WGS sequence"/>
</dbReference>
<gene>
    <name evidence="4" type="ORF">BU26DRAFT_116886</name>
</gene>
<dbReference type="RefSeq" id="XP_033678375.1">
    <property type="nucleotide sequence ID" value="XM_033819460.1"/>
</dbReference>
<evidence type="ECO:0000313" key="5">
    <source>
        <dbReference type="Proteomes" id="UP000800094"/>
    </source>
</evidence>
<dbReference type="GeneID" id="54572790"/>